<evidence type="ECO:0000256" key="1">
    <source>
        <dbReference type="SAM" id="MobiDB-lite"/>
    </source>
</evidence>
<dbReference type="AlphaFoldDB" id="A0A5C5ZCI7"/>
<feature type="region of interest" description="Disordered" evidence="1">
    <location>
        <begin position="91"/>
        <end position="115"/>
    </location>
</feature>
<dbReference type="Proteomes" id="UP000315010">
    <property type="component" value="Unassembled WGS sequence"/>
</dbReference>
<evidence type="ECO:0000256" key="2">
    <source>
        <dbReference type="SAM" id="SignalP"/>
    </source>
</evidence>
<gene>
    <name evidence="3" type="ORF">CA13_63470</name>
</gene>
<sequence length="115" mass="12479" precursor="true">MAVLRPMAPSCVLFVLALASLLQEATSQQITAGLDTAGSWLQLLAQVVRDQTRRGTSNTLILALRRGWTSPHDPVMDAVRIRYAKLLAGATAAAASPRGPPRQQREGKKEPLIFF</sequence>
<keyword evidence="2" id="KW-0732">Signal</keyword>
<keyword evidence="4" id="KW-1185">Reference proteome</keyword>
<organism evidence="3 4">
    <name type="scientific">Novipirellula herctigrandis</name>
    <dbReference type="NCBI Taxonomy" id="2527986"/>
    <lineage>
        <taxon>Bacteria</taxon>
        <taxon>Pseudomonadati</taxon>
        <taxon>Planctomycetota</taxon>
        <taxon>Planctomycetia</taxon>
        <taxon>Pirellulales</taxon>
        <taxon>Pirellulaceae</taxon>
        <taxon>Novipirellula</taxon>
    </lineage>
</organism>
<comment type="caution">
    <text evidence="3">The sequence shown here is derived from an EMBL/GenBank/DDBJ whole genome shotgun (WGS) entry which is preliminary data.</text>
</comment>
<feature type="compositionally biased region" description="Basic and acidic residues" evidence="1">
    <location>
        <begin position="103"/>
        <end position="115"/>
    </location>
</feature>
<protein>
    <submittedName>
        <fullName evidence="3">Uncharacterized protein</fullName>
    </submittedName>
</protein>
<feature type="chain" id="PRO_5023020448" evidence="2">
    <location>
        <begin position="26"/>
        <end position="115"/>
    </location>
</feature>
<proteinExistence type="predicted"/>
<dbReference type="EMBL" id="SJPJ01000001">
    <property type="protein sequence ID" value="TWT84866.1"/>
    <property type="molecule type" value="Genomic_DNA"/>
</dbReference>
<name>A0A5C5ZCI7_9BACT</name>
<accession>A0A5C5ZCI7</accession>
<feature type="signal peptide" evidence="2">
    <location>
        <begin position="1"/>
        <end position="25"/>
    </location>
</feature>
<evidence type="ECO:0000313" key="3">
    <source>
        <dbReference type="EMBL" id="TWT84866.1"/>
    </source>
</evidence>
<dbReference type="RefSeq" id="WP_146402769.1">
    <property type="nucleotide sequence ID" value="NZ_SJPJ01000001.1"/>
</dbReference>
<evidence type="ECO:0000313" key="4">
    <source>
        <dbReference type="Proteomes" id="UP000315010"/>
    </source>
</evidence>
<reference evidence="3 4" key="1">
    <citation type="submission" date="2019-02" db="EMBL/GenBank/DDBJ databases">
        <title>Deep-cultivation of Planctomycetes and their phenomic and genomic characterization uncovers novel biology.</title>
        <authorList>
            <person name="Wiegand S."/>
            <person name="Jogler M."/>
            <person name="Boedeker C."/>
            <person name="Pinto D."/>
            <person name="Vollmers J."/>
            <person name="Rivas-Marin E."/>
            <person name="Kohn T."/>
            <person name="Peeters S.H."/>
            <person name="Heuer A."/>
            <person name="Rast P."/>
            <person name="Oberbeckmann S."/>
            <person name="Bunk B."/>
            <person name="Jeske O."/>
            <person name="Meyerdierks A."/>
            <person name="Storesund J.E."/>
            <person name="Kallscheuer N."/>
            <person name="Luecker S."/>
            <person name="Lage O.M."/>
            <person name="Pohl T."/>
            <person name="Merkel B.J."/>
            <person name="Hornburger P."/>
            <person name="Mueller R.-W."/>
            <person name="Bruemmer F."/>
            <person name="Labrenz M."/>
            <person name="Spormann A.M."/>
            <person name="Op Den Camp H."/>
            <person name="Overmann J."/>
            <person name="Amann R."/>
            <person name="Jetten M.S.M."/>
            <person name="Mascher T."/>
            <person name="Medema M.H."/>
            <person name="Devos D.P."/>
            <person name="Kaster A.-K."/>
            <person name="Ovreas L."/>
            <person name="Rohde M."/>
            <person name="Galperin M.Y."/>
            <person name="Jogler C."/>
        </authorList>
    </citation>
    <scope>NUCLEOTIDE SEQUENCE [LARGE SCALE GENOMIC DNA]</scope>
    <source>
        <strain evidence="3 4">CA13</strain>
    </source>
</reference>